<evidence type="ECO:0000313" key="2">
    <source>
        <dbReference type="Proteomes" id="UP000008021"/>
    </source>
</evidence>
<protein>
    <submittedName>
        <fullName evidence="1">Uncharacterized protein</fullName>
    </submittedName>
</protein>
<dbReference type="AlphaFoldDB" id="A0A0E0EAE6"/>
<name>A0A0E0EAE6_9ORYZ</name>
<sequence length="94" mass="10370">MQSSRLRALLIDVADLNPRMGIGKPRGKFAKNVLKESNFDSDIHSETDSSRSDCMFPFLQKMGVQMCSLSLEVAKSKLGGAKLDLVPRPAEEDD</sequence>
<proteinExistence type="predicted"/>
<reference evidence="1" key="2">
    <citation type="submission" date="2018-05" db="EMBL/GenBank/DDBJ databases">
        <title>OmerRS3 (Oryza meridionalis Reference Sequence Version 3).</title>
        <authorList>
            <person name="Zhang J."/>
            <person name="Kudrna D."/>
            <person name="Lee S."/>
            <person name="Talag J."/>
            <person name="Welchert J."/>
            <person name="Wing R.A."/>
        </authorList>
    </citation>
    <scope>NUCLEOTIDE SEQUENCE [LARGE SCALE GENOMIC DNA]</scope>
    <source>
        <strain evidence="1">cv. OR44</strain>
    </source>
</reference>
<dbReference type="EnsemblPlants" id="OMERI07G09330.1">
    <property type="protein sequence ID" value="OMERI07G09330.1"/>
    <property type="gene ID" value="OMERI07G09330"/>
</dbReference>
<dbReference type="Gramene" id="OMERI07G09330.1">
    <property type="protein sequence ID" value="OMERI07G09330.1"/>
    <property type="gene ID" value="OMERI07G09330"/>
</dbReference>
<dbReference type="HOGENOM" id="CLU_185577_0_0_1"/>
<organism evidence="1">
    <name type="scientific">Oryza meridionalis</name>
    <dbReference type="NCBI Taxonomy" id="40149"/>
    <lineage>
        <taxon>Eukaryota</taxon>
        <taxon>Viridiplantae</taxon>
        <taxon>Streptophyta</taxon>
        <taxon>Embryophyta</taxon>
        <taxon>Tracheophyta</taxon>
        <taxon>Spermatophyta</taxon>
        <taxon>Magnoliopsida</taxon>
        <taxon>Liliopsida</taxon>
        <taxon>Poales</taxon>
        <taxon>Poaceae</taxon>
        <taxon>BOP clade</taxon>
        <taxon>Oryzoideae</taxon>
        <taxon>Oryzeae</taxon>
        <taxon>Oryzinae</taxon>
        <taxon>Oryza</taxon>
    </lineage>
</organism>
<keyword evidence="2" id="KW-1185">Reference proteome</keyword>
<dbReference type="Proteomes" id="UP000008021">
    <property type="component" value="Chromosome 7"/>
</dbReference>
<accession>A0A0E0EAE6</accession>
<evidence type="ECO:0000313" key="1">
    <source>
        <dbReference type="EnsemblPlants" id="OMERI07G09330.1"/>
    </source>
</evidence>
<reference evidence="1" key="1">
    <citation type="submission" date="2015-04" db="UniProtKB">
        <authorList>
            <consortium name="EnsemblPlants"/>
        </authorList>
    </citation>
    <scope>IDENTIFICATION</scope>
</reference>